<evidence type="ECO:0000313" key="8">
    <source>
        <dbReference type="Proteomes" id="UP000261166"/>
    </source>
</evidence>
<dbReference type="Proteomes" id="UP000261166">
    <property type="component" value="Unassembled WGS sequence"/>
</dbReference>
<evidence type="ECO:0000256" key="3">
    <source>
        <dbReference type="ARBA" id="ARBA00022723"/>
    </source>
</evidence>
<evidence type="ECO:0000256" key="5">
    <source>
        <dbReference type="ARBA" id="ARBA00023014"/>
    </source>
</evidence>
<reference evidence="7 8" key="1">
    <citation type="submission" date="2018-08" db="EMBL/GenBank/DDBJ databases">
        <title>A genome reference for cultivated species of the human gut microbiota.</title>
        <authorList>
            <person name="Zou Y."/>
            <person name="Xue W."/>
            <person name="Luo G."/>
        </authorList>
    </citation>
    <scope>NUCLEOTIDE SEQUENCE [LARGE SCALE GENOMIC DNA]</scope>
    <source>
        <strain evidence="7 8">AF26-4BH</strain>
    </source>
</reference>
<dbReference type="PROSITE" id="PS51918">
    <property type="entry name" value="RADICAL_SAM"/>
    <property type="match status" value="1"/>
</dbReference>
<dbReference type="OrthoDB" id="9777636at2"/>
<feature type="domain" description="Radical SAM core" evidence="6">
    <location>
        <begin position="10"/>
        <end position="241"/>
    </location>
</feature>
<dbReference type="Pfam" id="PF04055">
    <property type="entry name" value="Radical_SAM"/>
    <property type="match status" value="1"/>
</dbReference>
<gene>
    <name evidence="7" type="ORF">DWY69_23520</name>
</gene>
<dbReference type="RefSeq" id="WP_025490942.1">
    <property type="nucleotide sequence ID" value="NZ_JBKVAZ010000019.1"/>
</dbReference>
<dbReference type="SFLD" id="SFLDG01082">
    <property type="entry name" value="B12-binding_domain_containing"/>
    <property type="match status" value="1"/>
</dbReference>
<organism evidence="7 8">
    <name type="scientific">Eisenbergiella massiliensis</name>
    <dbReference type="NCBI Taxonomy" id="1720294"/>
    <lineage>
        <taxon>Bacteria</taxon>
        <taxon>Bacillati</taxon>
        <taxon>Bacillota</taxon>
        <taxon>Clostridia</taxon>
        <taxon>Lachnospirales</taxon>
        <taxon>Lachnospiraceae</taxon>
        <taxon>Eisenbergiella</taxon>
    </lineage>
</organism>
<evidence type="ECO:0000313" key="7">
    <source>
        <dbReference type="EMBL" id="RGE66824.1"/>
    </source>
</evidence>
<dbReference type="InterPro" id="IPR023404">
    <property type="entry name" value="rSAM_horseshoe"/>
</dbReference>
<dbReference type="SUPFAM" id="SSF102114">
    <property type="entry name" value="Radical SAM enzymes"/>
    <property type="match status" value="1"/>
</dbReference>
<evidence type="ECO:0000256" key="1">
    <source>
        <dbReference type="ARBA" id="ARBA00001966"/>
    </source>
</evidence>
<dbReference type="PANTHER" id="PTHR43409:SF4">
    <property type="entry name" value="RADICAL SAM SUPERFAMILY PROTEIN"/>
    <property type="match status" value="1"/>
</dbReference>
<dbReference type="GO" id="GO:0003824">
    <property type="term" value="F:catalytic activity"/>
    <property type="evidence" value="ECO:0007669"/>
    <property type="project" value="InterPro"/>
</dbReference>
<evidence type="ECO:0000259" key="6">
    <source>
        <dbReference type="PROSITE" id="PS51918"/>
    </source>
</evidence>
<name>A0A3E3IIC2_9FIRM</name>
<comment type="caution">
    <text evidence="7">The sequence shown here is derived from an EMBL/GenBank/DDBJ whole genome shotgun (WGS) entry which is preliminary data.</text>
</comment>
<dbReference type="PROSITE" id="PS51257">
    <property type="entry name" value="PROKAR_LIPOPROTEIN"/>
    <property type="match status" value="1"/>
</dbReference>
<dbReference type="Gene3D" id="3.80.30.20">
    <property type="entry name" value="tm_1862 like domain"/>
    <property type="match status" value="1"/>
</dbReference>
<dbReference type="GO" id="GO:0051536">
    <property type="term" value="F:iron-sulfur cluster binding"/>
    <property type="evidence" value="ECO:0007669"/>
    <property type="project" value="UniProtKB-KW"/>
</dbReference>
<sequence length="293" mass="33868">MHFTGRTWRPPYEASSFIIQATSGCTHNKCRFCSLYKNECFRMSPLNEWEEDLKELSFYQPTARRIFWTGANPFAMNYENLKTRALLVHDYLAECQTMAMFTSIRDIKSKKIWQLRKLKSLGINGLSIGTESGDDYTLRLANKGYTAKDIIDQCRKLDEAGIEYYFVYMTGLAGKGNGYRNAINSAKVFSKVNPRFISVDSLTLFEDTELFEMAKRGDFIPASEKERIEELQTFIQNLQLRVHLFANSVSNFYPITAYLPRDKELVVSELQNILDTVSEQEMQNYRNSLKSLG</sequence>
<dbReference type="InterPro" id="IPR058240">
    <property type="entry name" value="rSAM_sf"/>
</dbReference>
<keyword evidence="3" id="KW-0479">Metal-binding</keyword>
<dbReference type="PANTHER" id="PTHR43409">
    <property type="entry name" value="ANAEROBIC MAGNESIUM-PROTOPORPHYRIN IX MONOMETHYL ESTER CYCLASE-RELATED"/>
    <property type="match status" value="1"/>
</dbReference>
<dbReference type="InterPro" id="IPR051198">
    <property type="entry name" value="BchE-like"/>
</dbReference>
<keyword evidence="4" id="KW-0408">Iron</keyword>
<dbReference type="InterPro" id="IPR006638">
    <property type="entry name" value="Elp3/MiaA/NifB-like_rSAM"/>
</dbReference>
<evidence type="ECO:0000256" key="2">
    <source>
        <dbReference type="ARBA" id="ARBA00022691"/>
    </source>
</evidence>
<keyword evidence="2" id="KW-0949">S-adenosyl-L-methionine</keyword>
<proteinExistence type="predicted"/>
<keyword evidence="5" id="KW-0411">Iron-sulfur</keyword>
<dbReference type="GO" id="GO:0046872">
    <property type="term" value="F:metal ion binding"/>
    <property type="evidence" value="ECO:0007669"/>
    <property type="project" value="UniProtKB-KW"/>
</dbReference>
<accession>A0A3E3IIC2</accession>
<dbReference type="CDD" id="cd01335">
    <property type="entry name" value="Radical_SAM"/>
    <property type="match status" value="1"/>
</dbReference>
<comment type="cofactor">
    <cofactor evidence="1">
        <name>[4Fe-4S] cluster</name>
        <dbReference type="ChEBI" id="CHEBI:49883"/>
    </cofactor>
</comment>
<dbReference type="EMBL" id="QVLU01000027">
    <property type="protein sequence ID" value="RGE66824.1"/>
    <property type="molecule type" value="Genomic_DNA"/>
</dbReference>
<dbReference type="InterPro" id="IPR007197">
    <property type="entry name" value="rSAM"/>
</dbReference>
<dbReference type="SFLD" id="SFLDS00029">
    <property type="entry name" value="Radical_SAM"/>
    <property type="match status" value="1"/>
</dbReference>
<dbReference type="SMART" id="SM00729">
    <property type="entry name" value="Elp3"/>
    <property type="match status" value="1"/>
</dbReference>
<dbReference type="AlphaFoldDB" id="A0A3E3IIC2"/>
<protein>
    <submittedName>
        <fullName evidence="7">Radical SAM protein</fullName>
    </submittedName>
</protein>
<dbReference type="SFLD" id="SFLDG01095">
    <property type="entry name" value="Uncharacterised_Radical_SAM_Su"/>
    <property type="match status" value="1"/>
</dbReference>
<evidence type="ECO:0000256" key="4">
    <source>
        <dbReference type="ARBA" id="ARBA00023004"/>
    </source>
</evidence>